<feature type="region of interest" description="Disordered" evidence="1">
    <location>
        <begin position="37"/>
        <end position="68"/>
    </location>
</feature>
<sequence length="96" mass="9014">MSINPVFQSFNNNANSISSGCGSGNCFPWGSIGGGGGGMMPGPGGMPPGPGGMLPGGGRPPGGGIWGGGGGGRPMGGCGPCGYGPYVGVNFAAKRP</sequence>
<dbReference type="Proteomes" id="UP000271098">
    <property type="component" value="Unassembled WGS sequence"/>
</dbReference>
<keyword evidence="3" id="KW-1185">Reference proteome</keyword>
<dbReference type="EMBL" id="UYRT01087480">
    <property type="protein sequence ID" value="VDN32604.1"/>
    <property type="molecule type" value="Genomic_DNA"/>
</dbReference>
<name>A0A183ED23_9BILA</name>
<evidence type="ECO:0000313" key="4">
    <source>
        <dbReference type="WBParaSite" id="GPUH_0001888901-mRNA-1"/>
    </source>
</evidence>
<dbReference type="WBParaSite" id="GPUH_0001888901-mRNA-1">
    <property type="protein sequence ID" value="GPUH_0001888901-mRNA-1"/>
    <property type="gene ID" value="GPUH_0001888901"/>
</dbReference>
<feature type="compositionally biased region" description="Gly residues" evidence="1">
    <location>
        <begin position="51"/>
        <end position="68"/>
    </location>
</feature>
<reference evidence="2 3" key="2">
    <citation type="submission" date="2018-11" db="EMBL/GenBank/DDBJ databases">
        <authorList>
            <consortium name="Pathogen Informatics"/>
        </authorList>
    </citation>
    <scope>NUCLEOTIDE SEQUENCE [LARGE SCALE GENOMIC DNA]</scope>
</reference>
<protein>
    <submittedName>
        <fullName evidence="2 4">Uncharacterized protein</fullName>
    </submittedName>
</protein>
<evidence type="ECO:0000313" key="3">
    <source>
        <dbReference type="Proteomes" id="UP000271098"/>
    </source>
</evidence>
<organism evidence="4">
    <name type="scientific">Gongylonema pulchrum</name>
    <dbReference type="NCBI Taxonomy" id="637853"/>
    <lineage>
        <taxon>Eukaryota</taxon>
        <taxon>Metazoa</taxon>
        <taxon>Ecdysozoa</taxon>
        <taxon>Nematoda</taxon>
        <taxon>Chromadorea</taxon>
        <taxon>Rhabditida</taxon>
        <taxon>Spirurina</taxon>
        <taxon>Spiruromorpha</taxon>
        <taxon>Spiruroidea</taxon>
        <taxon>Gongylonematidae</taxon>
        <taxon>Gongylonema</taxon>
    </lineage>
</organism>
<dbReference type="AlphaFoldDB" id="A0A183ED23"/>
<proteinExistence type="predicted"/>
<reference evidence="4" key="1">
    <citation type="submission" date="2016-06" db="UniProtKB">
        <authorList>
            <consortium name="WormBaseParasite"/>
        </authorList>
    </citation>
    <scope>IDENTIFICATION</scope>
</reference>
<gene>
    <name evidence="2" type="ORF">GPUH_LOCUS18864</name>
</gene>
<evidence type="ECO:0000256" key="1">
    <source>
        <dbReference type="SAM" id="MobiDB-lite"/>
    </source>
</evidence>
<accession>A0A183ED23</accession>
<evidence type="ECO:0000313" key="2">
    <source>
        <dbReference type="EMBL" id="VDN32604.1"/>
    </source>
</evidence>